<evidence type="ECO:0000313" key="2">
    <source>
        <dbReference type="Proteomes" id="UP001595719"/>
    </source>
</evidence>
<organism evidence="1 2">
    <name type="scientific">Flavobacterium quisquiliarum</name>
    <dbReference type="NCBI Taxonomy" id="1834436"/>
    <lineage>
        <taxon>Bacteria</taxon>
        <taxon>Pseudomonadati</taxon>
        <taxon>Bacteroidota</taxon>
        <taxon>Flavobacteriia</taxon>
        <taxon>Flavobacteriales</taxon>
        <taxon>Flavobacteriaceae</taxon>
        <taxon>Flavobacterium</taxon>
    </lineage>
</organism>
<dbReference type="RefSeq" id="WP_179001586.1">
    <property type="nucleotide sequence ID" value="NZ_JBHSCO010000003.1"/>
</dbReference>
<reference evidence="2" key="1">
    <citation type="journal article" date="2019" name="Int. J. Syst. Evol. Microbiol.">
        <title>The Global Catalogue of Microorganisms (GCM) 10K type strain sequencing project: providing services to taxonomists for standard genome sequencing and annotation.</title>
        <authorList>
            <consortium name="The Broad Institute Genomics Platform"/>
            <consortium name="The Broad Institute Genome Sequencing Center for Infectious Disease"/>
            <person name="Wu L."/>
            <person name="Ma J."/>
        </authorList>
    </citation>
    <scope>NUCLEOTIDE SEQUENCE [LARGE SCALE GENOMIC DNA]</scope>
    <source>
        <strain evidence="2">CGMCC 1.15345</strain>
    </source>
</reference>
<accession>A0ABV8W3X1</accession>
<gene>
    <name evidence="1" type="ORF">ACFOY0_11015</name>
</gene>
<sequence>MYYEKIVDDIQIIFPFERNYECYVVINMQTEAKIIFNRTVKFEDEILVMYTDSFGNLMSNNKNLKVTIGKSEIQFKKYREQITLSNNLTVTILPMKAIQEIANSTFYLDHQRHIMDFVDLVIKDDDNIAPLFFV</sequence>
<comment type="caution">
    <text evidence="1">The sequence shown here is derived from an EMBL/GenBank/DDBJ whole genome shotgun (WGS) entry which is preliminary data.</text>
</comment>
<dbReference type="EMBL" id="JBHSCO010000003">
    <property type="protein sequence ID" value="MFC4391523.1"/>
    <property type="molecule type" value="Genomic_DNA"/>
</dbReference>
<name>A0ABV8W3X1_9FLAO</name>
<keyword evidence="2" id="KW-1185">Reference proteome</keyword>
<protein>
    <submittedName>
        <fullName evidence="1">Uncharacterized protein</fullName>
    </submittedName>
</protein>
<proteinExistence type="predicted"/>
<evidence type="ECO:0000313" key="1">
    <source>
        <dbReference type="EMBL" id="MFC4391523.1"/>
    </source>
</evidence>
<dbReference type="Proteomes" id="UP001595719">
    <property type="component" value="Unassembled WGS sequence"/>
</dbReference>